<dbReference type="Pfam" id="PF08718">
    <property type="entry name" value="GLTP"/>
    <property type="match status" value="1"/>
</dbReference>
<dbReference type="Gene3D" id="1.10.3520.10">
    <property type="entry name" value="Glycolipid transfer protein"/>
    <property type="match status" value="1"/>
</dbReference>
<dbReference type="STRING" id="52586.A0A0B1P1Q9"/>
<dbReference type="HOGENOM" id="CLU_079400_0_0_1"/>
<dbReference type="EMBL" id="JNVN01003655">
    <property type="protein sequence ID" value="KHJ30764.1"/>
    <property type="molecule type" value="Genomic_DNA"/>
</dbReference>
<gene>
    <name evidence="3" type="ORF">EV44_g2749</name>
</gene>
<evidence type="ECO:0000313" key="3">
    <source>
        <dbReference type="EMBL" id="KHJ30764.1"/>
    </source>
</evidence>
<dbReference type="Proteomes" id="UP000030854">
    <property type="component" value="Unassembled WGS sequence"/>
</dbReference>
<dbReference type="SUPFAM" id="SSF110004">
    <property type="entry name" value="Glycolipid transfer protein, GLTP"/>
    <property type="match status" value="1"/>
</dbReference>
<dbReference type="InterPro" id="IPR014830">
    <property type="entry name" value="Glycolipid_transfer_prot_dom"/>
</dbReference>
<dbReference type="OMA" id="EMHGAEW"/>
<reference evidence="3 4" key="1">
    <citation type="journal article" date="2014" name="BMC Genomics">
        <title>Adaptive genomic structural variation in the grape powdery mildew pathogen, Erysiphe necator.</title>
        <authorList>
            <person name="Jones L."/>
            <person name="Riaz S."/>
            <person name="Morales-Cruz A."/>
            <person name="Amrine K.C."/>
            <person name="McGuire B."/>
            <person name="Gubler W.D."/>
            <person name="Walker M.A."/>
            <person name="Cantu D."/>
        </authorList>
    </citation>
    <scope>NUCLEOTIDE SEQUENCE [LARGE SCALE GENOMIC DNA]</scope>
    <source>
        <strain evidence="4">c</strain>
    </source>
</reference>
<evidence type="ECO:0000259" key="2">
    <source>
        <dbReference type="Pfam" id="PF08718"/>
    </source>
</evidence>
<comment type="caution">
    <text evidence="3">The sequence shown here is derived from an EMBL/GenBank/DDBJ whole genome shotgun (WGS) entry which is preliminary data.</text>
</comment>
<dbReference type="AlphaFoldDB" id="A0A0B1P1Q9"/>
<dbReference type="FunFam" id="1.10.3520.10:FF:000001">
    <property type="entry name" value="Pleckstrin domain-containing family A member 8"/>
    <property type="match status" value="1"/>
</dbReference>
<dbReference type="GO" id="GO:1902387">
    <property type="term" value="F:ceramide 1-phosphate binding"/>
    <property type="evidence" value="ECO:0007669"/>
    <property type="project" value="TreeGrafter"/>
</dbReference>
<keyword evidence="4" id="KW-1185">Reference proteome</keyword>
<dbReference type="PANTHER" id="PTHR10219:SF25">
    <property type="entry name" value="PLECKSTRIN HOMOLOGY DOMAIN-CONTAINING FAMILY A MEMBER 8"/>
    <property type="match status" value="1"/>
</dbReference>
<dbReference type="GO" id="GO:0005829">
    <property type="term" value="C:cytosol"/>
    <property type="evidence" value="ECO:0007669"/>
    <property type="project" value="TreeGrafter"/>
</dbReference>
<keyword evidence="1" id="KW-0813">Transport</keyword>
<dbReference type="GO" id="GO:1902388">
    <property type="term" value="F:ceramide 1-phosphate transfer activity"/>
    <property type="evidence" value="ECO:0007669"/>
    <property type="project" value="TreeGrafter"/>
</dbReference>
<evidence type="ECO:0000256" key="1">
    <source>
        <dbReference type="ARBA" id="ARBA00022448"/>
    </source>
</evidence>
<evidence type="ECO:0000313" key="4">
    <source>
        <dbReference type="Proteomes" id="UP000030854"/>
    </source>
</evidence>
<sequence>MMASTTAKAYPQGGTIIDTFKRSFTDVPVDEEKDNSISSTEFLEAAESMTALFDILGSLAFQPVKKDILGNIKKIRDRQLAAPAESLSLQELVINELKTKKHTASEGLLWLTRGLEFTAAALAQNVAHPNEELSVSFRGAYAETLKPHHSFVVKPIFSAAMSACPYRKDFYDKLGDDETKVIKALQDWIAALQKIIVILKSFLAKKEAKW</sequence>
<dbReference type="InterPro" id="IPR036497">
    <property type="entry name" value="GLTP_sf"/>
</dbReference>
<accession>A0A0B1P1Q9</accession>
<organism evidence="3 4">
    <name type="scientific">Uncinula necator</name>
    <name type="common">Grape powdery mildew</name>
    <dbReference type="NCBI Taxonomy" id="52586"/>
    <lineage>
        <taxon>Eukaryota</taxon>
        <taxon>Fungi</taxon>
        <taxon>Dikarya</taxon>
        <taxon>Ascomycota</taxon>
        <taxon>Pezizomycotina</taxon>
        <taxon>Leotiomycetes</taxon>
        <taxon>Erysiphales</taxon>
        <taxon>Erysiphaceae</taxon>
        <taxon>Erysiphe</taxon>
    </lineage>
</organism>
<protein>
    <submittedName>
        <fullName evidence="3">Putative glycolipid transfer protein</fullName>
    </submittedName>
</protein>
<feature type="domain" description="Glycolipid transfer protein" evidence="2">
    <location>
        <begin position="37"/>
        <end position="175"/>
    </location>
</feature>
<name>A0A0B1P1Q9_UNCNE</name>
<dbReference type="GO" id="GO:0016020">
    <property type="term" value="C:membrane"/>
    <property type="evidence" value="ECO:0007669"/>
    <property type="project" value="TreeGrafter"/>
</dbReference>
<dbReference type="PANTHER" id="PTHR10219">
    <property type="entry name" value="GLYCOLIPID TRANSFER PROTEIN-RELATED"/>
    <property type="match status" value="1"/>
</dbReference>
<proteinExistence type="predicted"/>